<dbReference type="InterPro" id="IPR015807">
    <property type="entry name" value="His-tRNA-ligase"/>
</dbReference>
<dbReference type="GO" id="GO:0016740">
    <property type="term" value="F:transferase activity"/>
    <property type="evidence" value="ECO:0007669"/>
    <property type="project" value="UniProtKB-ARBA"/>
</dbReference>
<proteinExistence type="inferred from homology"/>
<keyword evidence="10" id="KW-0030">Aminoacyl-tRNA synthetase</keyword>
<keyword evidence="4" id="KW-0067">ATP-binding</keyword>
<dbReference type="SUPFAM" id="SSF55681">
    <property type="entry name" value="Class II aaRS and biotin synthetases"/>
    <property type="match status" value="1"/>
</dbReference>
<keyword evidence="11" id="KW-1185">Reference proteome</keyword>
<dbReference type="Pfam" id="PF13393">
    <property type="entry name" value="tRNA-synt_His"/>
    <property type="match status" value="1"/>
</dbReference>
<evidence type="ECO:0000256" key="6">
    <source>
        <dbReference type="ARBA" id="ARBA00047639"/>
    </source>
</evidence>
<evidence type="ECO:0000256" key="7">
    <source>
        <dbReference type="NCBIfam" id="TIGR00442"/>
    </source>
</evidence>
<feature type="binding site" evidence="8">
    <location>
        <position position="283"/>
    </location>
    <ligand>
        <name>L-histidine</name>
        <dbReference type="ChEBI" id="CHEBI:57595"/>
    </ligand>
</feature>
<sequence>MKVNLNPAKGMRDITPQEKEIRDYVEGVIVNTYKQSGFELIETPVVENIENLIGSKGGENLKLIFKILKRGEKLDFAKEGFTEEDLADLGLRYDLTVPLSRFYCNNRANLPSVFKAMQVGNVFRAERAQKGRYRSFKQCDIDIIGDGTKSAELELIATTAKALNALNVTDFVVRFNDRRVLKAVILKCGFTEEEFDGVCIIVDKLDKVGLSGVEKELNEKDYSLGASANLVKALESINDKGTSCLVEYGVSEEVVKDVEEILNQSREFADGKYDVEFDFTLIRGMGYYTGSIFEIAYKNLGYSIAGGGRYDEMVGNFIGEKIPAIGFSIGFERLVNQLMDEKFKVPNLEKLVLLYESGDKYIDVLKKADDLRAQGYTVAVYEKAKKLGKQLNQFTEYGYNKFAVYSSEETEVKDLSSN</sequence>
<comment type="similarity">
    <text evidence="1">Belongs to the class-II aminoacyl-tRNA synthetase family.</text>
</comment>
<dbReference type="GO" id="GO:0006427">
    <property type="term" value="P:histidyl-tRNA aminoacylation"/>
    <property type="evidence" value="ECO:0007669"/>
    <property type="project" value="UniProtKB-UniRule"/>
</dbReference>
<evidence type="ECO:0000256" key="1">
    <source>
        <dbReference type="ARBA" id="ARBA00008226"/>
    </source>
</evidence>
<dbReference type="PIRSF" id="PIRSF001549">
    <property type="entry name" value="His-tRNA_synth"/>
    <property type="match status" value="1"/>
</dbReference>
<dbReference type="InterPro" id="IPR041715">
    <property type="entry name" value="HisRS-like_core"/>
</dbReference>
<dbReference type="GO" id="GO:0005524">
    <property type="term" value="F:ATP binding"/>
    <property type="evidence" value="ECO:0007669"/>
    <property type="project" value="UniProtKB-KW"/>
</dbReference>
<dbReference type="GO" id="GO:0004821">
    <property type="term" value="F:histidine-tRNA ligase activity"/>
    <property type="evidence" value="ECO:0007669"/>
    <property type="project" value="UniProtKB-UniRule"/>
</dbReference>
<evidence type="ECO:0000256" key="2">
    <source>
        <dbReference type="ARBA" id="ARBA00012815"/>
    </source>
</evidence>
<feature type="binding site" evidence="8">
    <location>
        <begin position="287"/>
        <end position="288"/>
    </location>
    <ligand>
        <name>L-histidine</name>
        <dbReference type="ChEBI" id="CHEBI:57595"/>
    </ligand>
</feature>
<dbReference type="EMBL" id="VLKH01000006">
    <property type="protein sequence ID" value="TWH79329.1"/>
    <property type="molecule type" value="Genomic_DNA"/>
</dbReference>
<dbReference type="RefSeq" id="WP_145083576.1">
    <property type="nucleotide sequence ID" value="NZ_DAMBUX010000033.1"/>
</dbReference>
<dbReference type="AlphaFoldDB" id="A0A562J857"/>
<dbReference type="GO" id="GO:0140096">
    <property type="term" value="F:catalytic activity, acting on a protein"/>
    <property type="evidence" value="ECO:0007669"/>
    <property type="project" value="UniProtKB-ARBA"/>
</dbReference>
<keyword evidence="10" id="KW-0436">Ligase</keyword>
<dbReference type="NCBIfam" id="TIGR00442">
    <property type="entry name" value="hisS"/>
    <property type="match status" value="1"/>
</dbReference>
<dbReference type="EC" id="6.1.1.21" evidence="2 7"/>
<dbReference type="InterPro" id="IPR006195">
    <property type="entry name" value="aa-tRNA-synth_II"/>
</dbReference>
<gene>
    <name evidence="10" type="ORF">LY60_02305</name>
</gene>
<evidence type="ECO:0000256" key="8">
    <source>
        <dbReference type="PIRSR" id="PIRSR001549-1"/>
    </source>
</evidence>
<dbReference type="CDD" id="cd00773">
    <property type="entry name" value="HisRS-like_core"/>
    <property type="match status" value="1"/>
</dbReference>
<comment type="catalytic activity">
    <reaction evidence="6">
        <text>tRNA(His) + L-histidine + ATP = L-histidyl-tRNA(His) + AMP + diphosphate + H(+)</text>
        <dbReference type="Rhea" id="RHEA:17313"/>
        <dbReference type="Rhea" id="RHEA-COMP:9665"/>
        <dbReference type="Rhea" id="RHEA-COMP:9689"/>
        <dbReference type="ChEBI" id="CHEBI:15378"/>
        <dbReference type="ChEBI" id="CHEBI:30616"/>
        <dbReference type="ChEBI" id="CHEBI:33019"/>
        <dbReference type="ChEBI" id="CHEBI:57595"/>
        <dbReference type="ChEBI" id="CHEBI:78442"/>
        <dbReference type="ChEBI" id="CHEBI:78527"/>
        <dbReference type="ChEBI" id="CHEBI:456215"/>
        <dbReference type="EC" id="6.1.1.21"/>
    </reaction>
</comment>
<dbReference type="InterPro" id="IPR004516">
    <property type="entry name" value="HisRS/HisZ"/>
</dbReference>
<evidence type="ECO:0000313" key="11">
    <source>
        <dbReference type="Proteomes" id="UP000315343"/>
    </source>
</evidence>
<keyword evidence="5" id="KW-0648">Protein biosynthesis</keyword>
<evidence type="ECO:0000256" key="4">
    <source>
        <dbReference type="ARBA" id="ARBA00022840"/>
    </source>
</evidence>
<feature type="binding site" evidence="8">
    <location>
        <position position="138"/>
    </location>
    <ligand>
        <name>L-histidine</name>
        <dbReference type="ChEBI" id="CHEBI:57595"/>
    </ligand>
</feature>
<evidence type="ECO:0000259" key="9">
    <source>
        <dbReference type="PROSITE" id="PS50862"/>
    </source>
</evidence>
<evidence type="ECO:0000313" key="10">
    <source>
        <dbReference type="EMBL" id="TWH79329.1"/>
    </source>
</evidence>
<evidence type="ECO:0000256" key="5">
    <source>
        <dbReference type="ARBA" id="ARBA00022917"/>
    </source>
</evidence>
<dbReference type="InterPro" id="IPR045864">
    <property type="entry name" value="aa-tRNA-synth_II/BPL/LPL"/>
</dbReference>
<dbReference type="PROSITE" id="PS50862">
    <property type="entry name" value="AA_TRNA_LIGASE_II"/>
    <property type="match status" value="1"/>
</dbReference>
<keyword evidence="3" id="KW-0547">Nucleotide-binding</keyword>
<reference evidence="10 11" key="1">
    <citation type="submission" date="2019-07" db="EMBL/GenBank/DDBJ databases">
        <title>Genomic Encyclopedia of Type Strains, Phase I: the one thousand microbial genomes (KMG-I) project.</title>
        <authorList>
            <person name="Kyrpides N."/>
        </authorList>
    </citation>
    <scope>NUCLEOTIDE SEQUENCE [LARGE SCALE GENOMIC DNA]</scope>
    <source>
        <strain evidence="10 11">DSM 13558</strain>
    </source>
</reference>
<protein>
    <recommendedName>
        <fullName evidence="2 7">Histidine--tRNA ligase</fullName>
        <ecNumber evidence="2 7">6.1.1.21</ecNumber>
    </recommendedName>
</protein>
<feature type="binding site" evidence="8">
    <location>
        <position position="124"/>
    </location>
    <ligand>
        <name>L-histidine</name>
        <dbReference type="ChEBI" id="CHEBI:57595"/>
    </ligand>
</feature>
<organism evidence="10 11">
    <name type="scientific">Sedimentibacter saalensis</name>
    <dbReference type="NCBI Taxonomy" id="130788"/>
    <lineage>
        <taxon>Bacteria</taxon>
        <taxon>Bacillati</taxon>
        <taxon>Bacillota</taxon>
        <taxon>Tissierellia</taxon>
        <taxon>Sedimentibacter</taxon>
    </lineage>
</organism>
<dbReference type="Gene3D" id="3.30.930.10">
    <property type="entry name" value="Bira Bifunctional Protein, Domain 2"/>
    <property type="match status" value="1"/>
</dbReference>
<evidence type="ECO:0000256" key="3">
    <source>
        <dbReference type="ARBA" id="ARBA00022741"/>
    </source>
</evidence>
<dbReference type="PANTHER" id="PTHR11476:SF7">
    <property type="entry name" value="HISTIDINE--TRNA LIGASE"/>
    <property type="match status" value="1"/>
</dbReference>
<feature type="binding site" evidence="8">
    <location>
        <begin position="94"/>
        <end position="96"/>
    </location>
    <ligand>
        <name>L-histidine</name>
        <dbReference type="ChEBI" id="CHEBI:57595"/>
    </ligand>
</feature>
<feature type="domain" description="Aminoacyl-transfer RNA synthetases class-II family profile" evidence="9">
    <location>
        <begin position="10"/>
        <end position="346"/>
    </location>
</feature>
<accession>A0A562J857</accession>
<dbReference type="PANTHER" id="PTHR11476">
    <property type="entry name" value="HISTIDYL-TRNA SYNTHETASE"/>
    <property type="match status" value="1"/>
</dbReference>
<comment type="caution">
    <text evidence="10">The sequence shown here is derived from an EMBL/GenBank/DDBJ whole genome shotgun (WGS) entry which is preliminary data.</text>
</comment>
<dbReference type="Proteomes" id="UP000315343">
    <property type="component" value="Unassembled WGS sequence"/>
</dbReference>
<dbReference type="OrthoDB" id="9800814at2"/>
<feature type="binding site" evidence="8">
    <location>
        <position position="142"/>
    </location>
    <ligand>
        <name>L-histidine</name>
        <dbReference type="ChEBI" id="CHEBI:57595"/>
    </ligand>
</feature>
<name>A0A562J857_9FIRM</name>
<dbReference type="GO" id="GO:0005737">
    <property type="term" value="C:cytoplasm"/>
    <property type="evidence" value="ECO:0007669"/>
    <property type="project" value="UniProtKB-UniRule"/>
</dbReference>